<dbReference type="OrthoDB" id="9806565at2"/>
<dbReference type="NCBIfam" id="TIGR02032">
    <property type="entry name" value="GG-red-SF"/>
    <property type="match status" value="1"/>
</dbReference>
<feature type="domain" description="FAD-dependent oxidoreductase 2 FAD-binding" evidence="3">
    <location>
        <begin position="4"/>
        <end position="46"/>
    </location>
</feature>
<evidence type="ECO:0000256" key="2">
    <source>
        <dbReference type="ARBA" id="ARBA00023002"/>
    </source>
</evidence>
<evidence type="ECO:0000313" key="4">
    <source>
        <dbReference type="EMBL" id="MZP31342.1"/>
    </source>
</evidence>
<dbReference type="Gene3D" id="3.50.50.60">
    <property type="entry name" value="FAD/NAD(P)-binding domain"/>
    <property type="match status" value="1"/>
</dbReference>
<gene>
    <name evidence="4" type="ORF">GTO91_16705</name>
</gene>
<dbReference type="PANTHER" id="PTHR42685">
    <property type="entry name" value="GERANYLGERANYL DIPHOSPHATE REDUCTASE"/>
    <property type="match status" value="1"/>
</dbReference>
<sequence>MEYDVVVVGAGPAGLSAAIAAACRGAKVLVLDQKKRIGLPVQCAEGVPKDILRIVDIEPVHIAGQMAGGKIYLPEGAFPSPFTGFVLHRDRFEKTLAYWVARKGAHILVGAKVTGRSSNGIVVQQGNQPFEVKAEVIIGADGPYSQVGRWMGQTHSHFGTAIQCEAIVDHPEECIGLHFDRAYRSGYGWVFPKEKLVNVGIGTWKPAPTNLMWDFLKKLKIPRTRIIGWTGGVLPAEGPLPQTVKENMMLVGDAAGQICAFTGEGIRFALVGGLLAGRYAAEAIGSGSLRRLAAYEEHWRELMLPGLLDALERRRFADDHWDSDMPFPLLIQRVCKMIDLPPDLPSWQEELRL</sequence>
<reference evidence="4 5" key="1">
    <citation type="submission" date="2020-01" db="EMBL/GenBank/DDBJ databases">
        <title>Whole-genome sequence of Heliobacterium undosum DSM 13378.</title>
        <authorList>
            <person name="Kyndt J.A."/>
            <person name="Meyer T.E."/>
        </authorList>
    </citation>
    <scope>NUCLEOTIDE SEQUENCE [LARGE SCALE GENOMIC DNA]</scope>
    <source>
        <strain evidence="4 5">DSM 13378</strain>
    </source>
</reference>
<dbReference type="InterPro" id="IPR050407">
    <property type="entry name" value="Geranylgeranyl_reductase"/>
</dbReference>
<dbReference type="SUPFAM" id="SSF51905">
    <property type="entry name" value="FAD/NAD(P)-binding domain"/>
    <property type="match status" value="1"/>
</dbReference>
<keyword evidence="1" id="KW-0285">Flavoprotein</keyword>
<comment type="caution">
    <text evidence="4">The sequence shown here is derived from an EMBL/GenBank/DDBJ whole genome shotgun (WGS) entry which is preliminary data.</text>
</comment>
<accession>A0A845L3X8</accession>
<keyword evidence="5" id="KW-1185">Reference proteome</keyword>
<dbReference type="GO" id="GO:0016628">
    <property type="term" value="F:oxidoreductase activity, acting on the CH-CH group of donors, NAD or NADP as acceptor"/>
    <property type="evidence" value="ECO:0007669"/>
    <property type="project" value="InterPro"/>
</dbReference>
<evidence type="ECO:0000313" key="5">
    <source>
        <dbReference type="Proteomes" id="UP000463470"/>
    </source>
</evidence>
<evidence type="ECO:0000259" key="3">
    <source>
        <dbReference type="Pfam" id="PF00890"/>
    </source>
</evidence>
<dbReference type="Pfam" id="PF00890">
    <property type="entry name" value="FAD_binding_2"/>
    <property type="match status" value="1"/>
</dbReference>
<dbReference type="PANTHER" id="PTHR42685:SF18">
    <property type="entry name" value="DIGERANYLGERANYLGLYCEROPHOSPHOLIPID REDUCTASE"/>
    <property type="match status" value="1"/>
</dbReference>
<dbReference type="Proteomes" id="UP000463470">
    <property type="component" value="Unassembled WGS sequence"/>
</dbReference>
<organism evidence="4 5">
    <name type="scientific">Heliomicrobium undosum</name>
    <dbReference type="NCBI Taxonomy" id="121734"/>
    <lineage>
        <taxon>Bacteria</taxon>
        <taxon>Bacillati</taxon>
        <taxon>Bacillota</taxon>
        <taxon>Clostridia</taxon>
        <taxon>Eubacteriales</taxon>
        <taxon>Heliobacteriaceae</taxon>
        <taxon>Heliomicrobium</taxon>
    </lineage>
</organism>
<dbReference type="InterPro" id="IPR003953">
    <property type="entry name" value="FAD-dep_OxRdtase_2_FAD-bd"/>
</dbReference>
<dbReference type="InterPro" id="IPR036188">
    <property type="entry name" value="FAD/NAD-bd_sf"/>
</dbReference>
<dbReference type="PRINTS" id="PR00420">
    <property type="entry name" value="RNGMNOXGNASE"/>
</dbReference>
<keyword evidence="2" id="KW-0560">Oxidoreductase</keyword>
<dbReference type="EMBL" id="WXEY01000033">
    <property type="protein sequence ID" value="MZP31342.1"/>
    <property type="molecule type" value="Genomic_DNA"/>
</dbReference>
<protein>
    <submittedName>
        <fullName evidence="4">Geranylgeranyl reductase family protein</fullName>
    </submittedName>
</protein>
<dbReference type="RefSeq" id="WP_161259856.1">
    <property type="nucleotide sequence ID" value="NZ_WXEY01000033.1"/>
</dbReference>
<dbReference type="InterPro" id="IPR011777">
    <property type="entry name" value="Geranylgeranyl_Rdtase_fam"/>
</dbReference>
<dbReference type="AlphaFoldDB" id="A0A845L3X8"/>
<proteinExistence type="predicted"/>
<name>A0A845L3X8_9FIRM</name>
<evidence type="ECO:0000256" key="1">
    <source>
        <dbReference type="ARBA" id="ARBA00022630"/>
    </source>
</evidence>